<dbReference type="AlphaFoldDB" id="V4BGB8"/>
<name>V4BGB8_LOTGI</name>
<accession>V4BGB8</accession>
<feature type="signal peptide" evidence="2">
    <location>
        <begin position="1"/>
        <end position="18"/>
    </location>
</feature>
<evidence type="ECO:0000313" key="4">
    <source>
        <dbReference type="Proteomes" id="UP000030746"/>
    </source>
</evidence>
<evidence type="ECO:0000256" key="2">
    <source>
        <dbReference type="SAM" id="SignalP"/>
    </source>
</evidence>
<keyword evidence="2" id="KW-0732">Signal</keyword>
<dbReference type="CTD" id="20236936"/>
<dbReference type="EMBL" id="KB199651">
    <property type="protein sequence ID" value="ESP04862.1"/>
    <property type="molecule type" value="Genomic_DNA"/>
</dbReference>
<feature type="compositionally biased region" description="Low complexity" evidence="1">
    <location>
        <begin position="202"/>
        <end position="242"/>
    </location>
</feature>
<proteinExistence type="predicted"/>
<feature type="chain" id="PRO_5004718081" evidence="2">
    <location>
        <begin position="19"/>
        <end position="280"/>
    </location>
</feature>
<gene>
    <name evidence="3" type="ORF">LOTGIDRAFT_156102</name>
</gene>
<evidence type="ECO:0000256" key="1">
    <source>
        <dbReference type="SAM" id="MobiDB-lite"/>
    </source>
</evidence>
<dbReference type="GeneID" id="20236936"/>
<organism evidence="3 4">
    <name type="scientific">Lottia gigantea</name>
    <name type="common">Giant owl limpet</name>
    <dbReference type="NCBI Taxonomy" id="225164"/>
    <lineage>
        <taxon>Eukaryota</taxon>
        <taxon>Metazoa</taxon>
        <taxon>Spiralia</taxon>
        <taxon>Lophotrochozoa</taxon>
        <taxon>Mollusca</taxon>
        <taxon>Gastropoda</taxon>
        <taxon>Patellogastropoda</taxon>
        <taxon>Lottioidea</taxon>
        <taxon>Lottiidae</taxon>
        <taxon>Lottia</taxon>
    </lineage>
</organism>
<feature type="compositionally biased region" description="Polar residues" evidence="1">
    <location>
        <begin position="243"/>
        <end position="254"/>
    </location>
</feature>
<feature type="compositionally biased region" description="Polar residues" evidence="1">
    <location>
        <begin position="174"/>
        <end position="201"/>
    </location>
</feature>
<protein>
    <submittedName>
        <fullName evidence="3">Uncharacterized protein</fullName>
    </submittedName>
</protein>
<sequence length="280" mass="30428">MRNLVLMIAIALASTVNAQDRFLYGALPTYNQPGPSSFYFDNGYSPSSSNTYQQPFGSNRFPSTPDVSSPSFDYGSSVYTSNTLLSPFASINSPQSNAFTSFPQTIGLSPFGFPQQPASIGYQQPIRPFEGFGQFGGNQQFSSYVSPFSGFPQNNQGFGVNQGPVAPPQFLFPTASNQPFGPSPFRNTPAQVNQLPPQQSFQNTNPFTQPQLQTQQQSQFPTNNPFQQPQPQTGFPSQPTQPGLSTSPPSQGNQLRPIKGIFGPGQPGQFDTPKEYVIPL</sequence>
<feature type="region of interest" description="Disordered" evidence="1">
    <location>
        <begin position="155"/>
        <end position="280"/>
    </location>
</feature>
<evidence type="ECO:0000313" key="3">
    <source>
        <dbReference type="EMBL" id="ESP04862.1"/>
    </source>
</evidence>
<dbReference type="Proteomes" id="UP000030746">
    <property type="component" value="Unassembled WGS sequence"/>
</dbReference>
<dbReference type="KEGG" id="lgi:LOTGIDRAFT_156102"/>
<dbReference type="RefSeq" id="XP_009044371.1">
    <property type="nucleotide sequence ID" value="XM_009046123.1"/>
</dbReference>
<reference evidence="3 4" key="1">
    <citation type="journal article" date="2013" name="Nature">
        <title>Insights into bilaterian evolution from three spiralian genomes.</title>
        <authorList>
            <person name="Simakov O."/>
            <person name="Marletaz F."/>
            <person name="Cho S.J."/>
            <person name="Edsinger-Gonzales E."/>
            <person name="Havlak P."/>
            <person name="Hellsten U."/>
            <person name="Kuo D.H."/>
            <person name="Larsson T."/>
            <person name="Lv J."/>
            <person name="Arendt D."/>
            <person name="Savage R."/>
            <person name="Osoegawa K."/>
            <person name="de Jong P."/>
            <person name="Grimwood J."/>
            <person name="Chapman J.A."/>
            <person name="Shapiro H."/>
            <person name="Aerts A."/>
            <person name="Otillar R.P."/>
            <person name="Terry A.Y."/>
            <person name="Boore J.L."/>
            <person name="Grigoriev I.V."/>
            <person name="Lindberg D.R."/>
            <person name="Seaver E.C."/>
            <person name="Weisblat D.A."/>
            <person name="Putnam N.H."/>
            <person name="Rokhsar D.S."/>
        </authorList>
    </citation>
    <scope>NUCLEOTIDE SEQUENCE [LARGE SCALE GENOMIC DNA]</scope>
</reference>
<keyword evidence="4" id="KW-1185">Reference proteome</keyword>
<dbReference type="HOGENOM" id="CLU_994938_0_0_1"/>